<comment type="caution">
    <text evidence="1">The sequence shown here is derived from an EMBL/GenBank/DDBJ whole genome shotgun (WGS) entry which is preliminary data.</text>
</comment>
<sequence length="139" mass="15084">MLINKENITSIIPQRAPFVMIDHLLAADETGFRTEFKIASDNLFLENTVLSESALIENIAQTCAAGFGYLNSLEEGGEPKLGFIGAVTQVQVEQAAKENDLIETSVQVLSTFDTIHLVEGTARSNGKVLLTCQMKIVLA</sequence>
<gene>
    <name evidence="1" type="ORF">FO442_04725</name>
</gene>
<evidence type="ECO:0000313" key="1">
    <source>
        <dbReference type="EMBL" id="TSJ46467.1"/>
    </source>
</evidence>
<accession>A0A556N2N9</accession>
<dbReference type="OrthoDB" id="2922403at2"/>
<dbReference type="AlphaFoldDB" id="A0A556N2N9"/>
<dbReference type="RefSeq" id="WP_144332004.1">
    <property type="nucleotide sequence ID" value="NZ_VLPL01000002.1"/>
</dbReference>
<dbReference type="Pfam" id="PF22817">
    <property type="entry name" value="ApeP-like"/>
    <property type="match status" value="1"/>
</dbReference>
<protein>
    <submittedName>
        <fullName evidence="1">Uncharacterized protein</fullName>
    </submittedName>
</protein>
<name>A0A556N2N9_9FLAO</name>
<evidence type="ECO:0000313" key="2">
    <source>
        <dbReference type="Proteomes" id="UP000316008"/>
    </source>
</evidence>
<dbReference type="SUPFAM" id="SSF54637">
    <property type="entry name" value="Thioesterase/thiol ester dehydrase-isomerase"/>
    <property type="match status" value="1"/>
</dbReference>
<reference evidence="1 2" key="1">
    <citation type="submission" date="2019-07" db="EMBL/GenBank/DDBJ databases">
        <authorList>
            <person name="Huq M.A."/>
        </authorList>
    </citation>
    <scope>NUCLEOTIDE SEQUENCE [LARGE SCALE GENOMIC DNA]</scope>
    <source>
        <strain evidence="1 2">MAH-3</strain>
    </source>
</reference>
<proteinExistence type="predicted"/>
<dbReference type="Proteomes" id="UP000316008">
    <property type="component" value="Unassembled WGS sequence"/>
</dbReference>
<dbReference type="InterPro" id="IPR029069">
    <property type="entry name" value="HotDog_dom_sf"/>
</dbReference>
<keyword evidence="2" id="KW-1185">Reference proteome</keyword>
<dbReference type="InterPro" id="IPR016776">
    <property type="entry name" value="ApeP-like_dehydratase"/>
</dbReference>
<organism evidence="1 2">
    <name type="scientific">Fluviicola chungangensis</name>
    <dbReference type="NCBI Taxonomy" id="2597671"/>
    <lineage>
        <taxon>Bacteria</taxon>
        <taxon>Pseudomonadati</taxon>
        <taxon>Bacteroidota</taxon>
        <taxon>Flavobacteriia</taxon>
        <taxon>Flavobacteriales</taxon>
        <taxon>Crocinitomicaceae</taxon>
        <taxon>Fluviicola</taxon>
    </lineage>
</organism>
<dbReference type="EMBL" id="VLPL01000002">
    <property type="protein sequence ID" value="TSJ46467.1"/>
    <property type="molecule type" value="Genomic_DNA"/>
</dbReference>
<dbReference type="Gene3D" id="3.10.129.10">
    <property type="entry name" value="Hotdog Thioesterase"/>
    <property type="match status" value="1"/>
</dbReference>